<gene>
    <name evidence="1" type="ORF">MLD38_033930</name>
</gene>
<organism evidence="1 2">
    <name type="scientific">Melastoma candidum</name>
    <dbReference type="NCBI Taxonomy" id="119954"/>
    <lineage>
        <taxon>Eukaryota</taxon>
        <taxon>Viridiplantae</taxon>
        <taxon>Streptophyta</taxon>
        <taxon>Embryophyta</taxon>
        <taxon>Tracheophyta</taxon>
        <taxon>Spermatophyta</taxon>
        <taxon>Magnoliopsida</taxon>
        <taxon>eudicotyledons</taxon>
        <taxon>Gunneridae</taxon>
        <taxon>Pentapetalae</taxon>
        <taxon>rosids</taxon>
        <taxon>malvids</taxon>
        <taxon>Myrtales</taxon>
        <taxon>Melastomataceae</taxon>
        <taxon>Melastomatoideae</taxon>
        <taxon>Melastomateae</taxon>
        <taxon>Melastoma</taxon>
    </lineage>
</organism>
<reference evidence="2" key="1">
    <citation type="journal article" date="2023" name="Front. Plant Sci.">
        <title>Chromosomal-level genome assembly of Melastoma candidum provides insights into trichome evolution.</title>
        <authorList>
            <person name="Zhong Y."/>
            <person name="Wu W."/>
            <person name="Sun C."/>
            <person name="Zou P."/>
            <person name="Liu Y."/>
            <person name="Dai S."/>
            <person name="Zhou R."/>
        </authorList>
    </citation>
    <scope>NUCLEOTIDE SEQUENCE [LARGE SCALE GENOMIC DNA]</scope>
</reference>
<proteinExistence type="predicted"/>
<keyword evidence="2" id="KW-1185">Reference proteome</keyword>
<accession>A0ACB9M8X0</accession>
<dbReference type="EMBL" id="CM042889">
    <property type="protein sequence ID" value="KAI4320451.1"/>
    <property type="molecule type" value="Genomic_DNA"/>
</dbReference>
<evidence type="ECO:0000313" key="1">
    <source>
        <dbReference type="EMBL" id="KAI4320451.1"/>
    </source>
</evidence>
<name>A0ACB9M8X0_9MYRT</name>
<dbReference type="Proteomes" id="UP001057402">
    <property type="component" value="Chromosome 10"/>
</dbReference>
<sequence>MPGPAAPTTRLPTSSCDLSRGRWVREARPATYYTNETCATIPESKNCFYHGRRDKGFLNWRWRPYGCEVPRFDPNMFLEMVRGKTMAFVGDSVARNHFDSLLCLLSQAEKPDDVYKDKEDRFRRWRFPGHDFTLRMLWSKFLVYGEEKPANNTFPGGNYLYFDRLDDKWAGELPGTDIVVISSGHWFFRPINLYDGSNKIGCVYCNEPNVTSYGPEYAIRLAFRAALRHINEECHGCEGMLTLLRTFSPAHFENGTWDTGGSCPRTKPRGDKGVRSKWTYEMGFRDRQVEEVRKVGEEGMGKGKRFGVVDVTEASVMRPDGHPNGFWGNKWMRGYNDCVHWCLPGPIDSWNEMLMEVLRREIIA</sequence>
<protein>
    <submittedName>
        <fullName evidence="1">Uncharacterized protein</fullName>
    </submittedName>
</protein>
<comment type="caution">
    <text evidence="1">The sequence shown here is derived from an EMBL/GenBank/DDBJ whole genome shotgun (WGS) entry which is preliminary data.</text>
</comment>
<evidence type="ECO:0000313" key="2">
    <source>
        <dbReference type="Proteomes" id="UP001057402"/>
    </source>
</evidence>